<accession>A0ACC0ALS1</accession>
<organism evidence="1 2">
    <name type="scientific">Catharanthus roseus</name>
    <name type="common">Madagascar periwinkle</name>
    <name type="synonym">Vinca rosea</name>
    <dbReference type="NCBI Taxonomy" id="4058"/>
    <lineage>
        <taxon>Eukaryota</taxon>
        <taxon>Viridiplantae</taxon>
        <taxon>Streptophyta</taxon>
        <taxon>Embryophyta</taxon>
        <taxon>Tracheophyta</taxon>
        <taxon>Spermatophyta</taxon>
        <taxon>Magnoliopsida</taxon>
        <taxon>eudicotyledons</taxon>
        <taxon>Gunneridae</taxon>
        <taxon>Pentapetalae</taxon>
        <taxon>asterids</taxon>
        <taxon>lamiids</taxon>
        <taxon>Gentianales</taxon>
        <taxon>Apocynaceae</taxon>
        <taxon>Rauvolfioideae</taxon>
        <taxon>Vinceae</taxon>
        <taxon>Catharanthinae</taxon>
        <taxon>Catharanthus</taxon>
    </lineage>
</organism>
<dbReference type="EMBL" id="CM044705">
    <property type="protein sequence ID" value="KAI5661825.1"/>
    <property type="molecule type" value="Genomic_DNA"/>
</dbReference>
<evidence type="ECO:0000313" key="1">
    <source>
        <dbReference type="EMBL" id="KAI5661825.1"/>
    </source>
</evidence>
<evidence type="ECO:0000313" key="2">
    <source>
        <dbReference type="Proteomes" id="UP001060085"/>
    </source>
</evidence>
<protein>
    <submittedName>
        <fullName evidence="1">Uncharacterized protein</fullName>
    </submittedName>
</protein>
<comment type="caution">
    <text evidence="1">The sequence shown here is derived from an EMBL/GenBank/DDBJ whole genome shotgun (WGS) entry which is preliminary data.</text>
</comment>
<gene>
    <name evidence="1" type="ORF">M9H77_21148</name>
</gene>
<dbReference type="Proteomes" id="UP001060085">
    <property type="component" value="Linkage Group LG05"/>
</dbReference>
<reference evidence="2" key="1">
    <citation type="journal article" date="2023" name="Nat. Plants">
        <title>Single-cell RNA sequencing provides a high-resolution roadmap for understanding the multicellular compartmentation of specialized metabolism.</title>
        <authorList>
            <person name="Sun S."/>
            <person name="Shen X."/>
            <person name="Li Y."/>
            <person name="Li Y."/>
            <person name="Wang S."/>
            <person name="Li R."/>
            <person name="Zhang H."/>
            <person name="Shen G."/>
            <person name="Guo B."/>
            <person name="Wei J."/>
            <person name="Xu J."/>
            <person name="St-Pierre B."/>
            <person name="Chen S."/>
            <person name="Sun C."/>
        </authorList>
    </citation>
    <scope>NUCLEOTIDE SEQUENCE [LARGE SCALE GENOMIC DNA]</scope>
</reference>
<name>A0ACC0ALS1_CATRO</name>
<sequence length="393" mass="43944">MHSLKLRTMLSTTLRCIFCSSFSPPHKSLNPKKPFCSSSSSVQYPKQEARAQLQGACWSGLDNWRNNPLNHSRFWGPNGPQPPTVLEETNERIHLLSCLSLAEMGAVVLSAADPLKKSKLSHLAFTRWFEEGLPIGVSEPPLKPARPSKPELVSPKDIPSPKSLGMPLNAYMLHNLAHVELNAIDLAWDTVVRFSPYFTLLGDGFFIDFARVADDESRHFAWCLQRLTELGFSYGDMPAHNLLWRECDKTSGDVAARLAAIPLVQEARGLDAGPRLVKKLIGFGDHRTSNIVARIADEEVAHVAVGVYWFLSVCQKMGRAPSSTFKDLLREYDVELKGPFNYSARDEAGIPREWYDPQISTEEQKTNLSEVYDRLSCIISMEKQNSSLDRTGG</sequence>
<keyword evidence="2" id="KW-1185">Reference proteome</keyword>
<proteinExistence type="predicted"/>